<organism evidence="1 2">
    <name type="scientific">Paenibacillus faecis</name>
    <dbReference type="NCBI Taxonomy" id="862114"/>
    <lineage>
        <taxon>Bacteria</taxon>
        <taxon>Bacillati</taxon>
        <taxon>Bacillota</taxon>
        <taxon>Bacilli</taxon>
        <taxon>Bacillales</taxon>
        <taxon>Paenibacillaceae</taxon>
        <taxon>Paenibacillus</taxon>
    </lineage>
</organism>
<dbReference type="Gene3D" id="1.10.8.200">
    <property type="entry name" value="Replisome organizer (g39p helicase loader/inhibitor protein)"/>
    <property type="match status" value="1"/>
</dbReference>
<proteinExistence type="predicted"/>
<comment type="caution">
    <text evidence="1">The sequence shown here is derived from an EMBL/GenBank/DDBJ whole genome shotgun (WGS) entry which is preliminary data.</text>
</comment>
<name>A0A5D0CM67_9BACL</name>
<accession>A0A5D0CM67</accession>
<dbReference type="Proteomes" id="UP000325218">
    <property type="component" value="Unassembled WGS sequence"/>
</dbReference>
<dbReference type="OrthoDB" id="2626242at2"/>
<dbReference type="AlphaFoldDB" id="A0A5D0CM67"/>
<gene>
    <name evidence="1" type="ORF">FRY98_24660</name>
</gene>
<sequence length="132" mass="15719">MRMDRTGVILLMKYIAGAYRSFRTVDETQAEEEVAVWHDLLREIPNELAMEKTRQLCQINKHFAPTPAEIYQACVQKQSLLSIYEIQRLENEQQLLELQEYHEREEVKPMPEHIAKRLESLFVNMRVNRDES</sequence>
<evidence type="ECO:0000313" key="1">
    <source>
        <dbReference type="EMBL" id="TYA10961.1"/>
    </source>
</evidence>
<dbReference type="EMBL" id="VSDO01000005">
    <property type="protein sequence ID" value="TYA10961.1"/>
    <property type="molecule type" value="Genomic_DNA"/>
</dbReference>
<protein>
    <submittedName>
        <fullName evidence="1">Uncharacterized protein</fullName>
    </submittedName>
</protein>
<evidence type="ECO:0000313" key="2">
    <source>
        <dbReference type="Proteomes" id="UP000325218"/>
    </source>
</evidence>
<keyword evidence="2" id="KW-1185">Reference proteome</keyword>
<reference evidence="1 2" key="1">
    <citation type="submission" date="2019-08" db="EMBL/GenBank/DDBJ databases">
        <title>Genome sequencing of Paenibacillus faecis DSM 23593(T).</title>
        <authorList>
            <person name="Kook J.-K."/>
            <person name="Park S.-N."/>
            <person name="Lim Y.K."/>
        </authorList>
    </citation>
    <scope>NUCLEOTIDE SEQUENCE [LARGE SCALE GENOMIC DNA]</scope>
    <source>
        <strain evidence="1 2">DSM 23593</strain>
    </source>
</reference>